<evidence type="ECO:0000313" key="1">
    <source>
        <dbReference type="EMBL" id="MBL4917304.1"/>
    </source>
</evidence>
<dbReference type="RefSeq" id="WP_202688171.1">
    <property type="nucleotide sequence ID" value="NZ_JAESVN010000003.1"/>
</dbReference>
<comment type="caution">
    <text evidence="1">The sequence shown here is derived from an EMBL/GenBank/DDBJ whole genome shotgun (WGS) entry which is preliminary data.</text>
</comment>
<dbReference type="EMBL" id="JAESVN010000003">
    <property type="protein sequence ID" value="MBL4917304.1"/>
    <property type="molecule type" value="Genomic_DNA"/>
</dbReference>
<dbReference type="AlphaFoldDB" id="A0A8K0V7S4"/>
<organism evidence="1 2">
    <name type="scientific">Szabonella alba</name>
    <dbReference type="NCBI Taxonomy" id="2804194"/>
    <lineage>
        <taxon>Bacteria</taxon>
        <taxon>Pseudomonadati</taxon>
        <taxon>Pseudomonadota</taxon>
        <taxon>Alphaproteobacteria</taxon>
        <taxon>Rhodobacterales</taxon>
        <taxon>Paracoccaceae</taxon>
        <taxon>Szabonella</taxon>
    </lineage>
</organism>
<accession>A0A8K0V7S4</accession>
<sequence>MSRFSTLSHSEIQPTLGIWQNQKWDINWLPGMDAPGDPITVGDKIRALVEAKMR</sequence>
<keyword evidence="2" id="KW-1185">Reference proteome</keyword>
<name>A0A8K0V7S4_9RHOB</name>
<dbReference type="Proteomes" id="UP000648908">
    <property type="component" value="Unassembled WGS sequence"/>
</dbReference>
<evidence type="ECO:0000313" key="2">
    <source>
        <dbReference type="Proteomes" id="UP000648908"/>
    </source>
</evidence>
<proteinExistence type="predicted"/>
<protein>
    <submittedName>
        <fullName evidence="1">Uncharacterized protein</fullName>
    </submittedName>
</protein>
<reference evidence="1" key="1">
    <citation type="submission" date="2021-01" db="EMBL/GenBank/DDBJ databases">
        <title>Tabrizicola alba sp. nov. a motile alkaliphilic bacterium isolated from a soda lake.</title>
        <authorList>
            <person name="Szuroczki S."/>
            <person name="Abbaszade G."/>
            <person name="Schumann P."/>
            <person name="Toth E."/>
        </authorList>
    </citation>
    <scope>NUCLEOTIDE SEQUENCE</scope>
    <source>
        <strain evidence="1">DMG-N-6</strain>
    </source>
</reference>
<gene>
    <name evidence="1" type="ORF">JL811_08720</name>
</gene>